<protein>
    <submittedName>
        <fullName evidence="1">Uncharacterized protein</fullName>
    </submittedName>
</protein>
<proteinExistence type="predicted"/>
<accession>A0A7J6BBD5</accession>
<dbReference type="AlphaFoldDB" id="A0A7J6BBD5"/>
<comment type="caution">
    <text evidence="1">The sequence shown here is derived from an EMBL/GenBank/DDBJ whole genome shotgun (WGS) entry which is preliminary data.</text>
</comment>
<sequence length="130" mass="14961">MREAVRTRSTDLVARSHSYVEVEPKNSYVLSDWPGIKKEAGFKRRRSDSRLAARRCIKEKTSCARSCCRGCVVNVNGVLKLNFPKLHWMFNKHKCAKFLKQMTACRYKTAGEESTFVLTEENFRGTYGSD</sequence>
<dbReference type="EMBL" id="JAAGNN010000002">
    <property type="protein sequence ID" value="KAF4092286.1"/>
    <property type="molecule type" value="Genomic_DNA"/>
</dbReference>
<evidence type="ECO:0000313" key="1">
    <source>
        <dbReference type="EMBL" id="KAF4092286.1"/>
    </source>
</evidence>
<name>A0A7J6BBD5_AMEME</name>
<keyword evidence="2" id="KW-1185">Reference proteome</keyword>
<reference evidence="1 2" key="1">
    <citation type="submission" date="2020-02" db="EMBL/GenBank/DDBJ databases">
        <title>A chromosome-scale genome assembly of the black bullhead catfish (Ameiurus melas).</title>
        <authorList>
            <person name="Wen M."/>
            <person name="Zham M."/>
            <person name="Cabau C."/>
            <person name="Klopp C."/>
            <person name="Donnadieu C."/>
            <person name="Roques C."/>
            <person name="Bouchez O."/>
            <person name="Lampietro C."/>
            <person name="Jouanno E."/>
            <person name="Herpin A."/>
            <person name="Louis A."/>
            <person name="Berthelot C."/>
            <person name="Parey E."/>
            <person name="Roest-Crollius H."/>
            <person name="Braasch I."/>
            <person name="Postlethwait J."/>
            <person name="Robinson-Rechavi M."/>
            <person name="Echchiki A."/>
            <person name="Begum T."/>
            <person name="Montfort J."/>
            <person name="Schartl M."/>
            <person name="Bobe J."/>
            <person name="Guiguen Y."/>
        </authorList>
    </citation>
    <scope>NUCLEOTIDE SEQUENCE [LARGE SCALE GENOMIC DNA]</scope>
    <source>
        <strain evidence="1">M_S1</strain>
        <tissue evidence="1">Blood</tissue>
    </source>
</reference>
<dbReference type="Proteomes" id="UP000593565">
    <property type="component" value="Unassembled WGS sequence"/>
</dbReference>
<gene>
    <name evidence="1" type="ORF">AMELA_G00019200</name>
</gene>
<evidence type="ECO:0000313" key="2">
    <source>
        <dbReference type="Proteomes" id="UP000593565"/>
    </source>
</evidence>
<organism evidence="1 2">
    <name type="scientific">Ameiurus melas</name>
    <name type="common">Black bullhead</name>
    <name type="synonym">Silurus melas</name>
    <dbReference type="NCBI Taxonomy" id="219545"/>
    <lineage>
        <taxon>Eukaryota</taxon>
        <taxon>Metazoa</taxon>
        <taxon>Chordata</taxon>
        <taxon>Craniata</taxon>
        <taxon>Vertebrata</taxon>
        <taxon>Euteleostomi</taxon>
        <taxon>Actinopterygii</taxon>
        <taxon>Neopterygii</taxon>
        <taxon>Teleostei</taxon>
        <taxon>Ostariophysi</taxon>
        <taxon>Siluriformes</taxon>
        <taxon>Ictaluridae</taxon>
        <taxon>Ameiurus</taxon>
    </lineage>
</organism>